<dbReference type="InterPro" id="IPR001199">
    <property type="entry name" value="Cyt_B5-like_heme/steroid-bd"/>
</dbReference>
<dbReference type="Pfam" id="PF00173">
    <property type="entry name" value="Cyt-b5"/>
    <property type="match status" value="1"/>
</dbReference>
<evidence type="ECO:0000256" key="15">
    <source>
        <dbReference type="ARBA" id="ARBA00061137"/>
    </source>
</evidence>
<evidence type="ECO:0000256" key="21">
    <source>
        <dbReference type="ARBA" id="ARBA00078938"/>
    </source>
</evidence>
<keyword evidence="11" id="KW-0560">Oxidoreductase</keyword>
<evidence type="ECO:0000256" key="1">
    <source>
        <dbReference type="ARBA" id="ARBA00001917"/>
    </source>
</evidence>
<keyword evidence="10" id="KW-0809">Transit peptide</keyword>
<evidence type="ECO:0000259" key="23">
    <source>
        <dbReference type="SMART" id="SM01117"/>
    </source>
</evidence>
<evidence type="ECO:0000256" key="5">
    <source>
        <dbReference type="ARBA" id="ARBA00022448"/>
    </source>
</evidence>
<dbReference type="FunFam" id="3.20.20.70:FF:000062">
    <property type="entry name" value="Cytochrome b2, mitochondrial, putative"/>
    <property type="match status" value="1"/>
</dbReference>
<comment type="cofactor">
    <cofactor evidence="1">
        <name>FMN</name>
        <dbReference type="ChEBI" id="CHEBI:58210"/>
    </cofactor>
</comment>
<evidence type="ECO:0000256" key="22">
    <source>
        <dbReference type="SAM" id="MobiDB-lite"/>
    </source>
</evidence>
<dbReference type="GO" id="GO:0046872">
    <property type="term" value="F:metal ion binding"/>
    <property type="evidence" value="ECO:0007669"/>
    <property type="project" value="UniProtKB-KW"/>
</dbReference>
<evidence type="ECO:0000256" key="2">
    <source>
        <dbReference type="ARBA" id="ARBA00001970"/>
    </source>
</evidence>
<dbReference type="Gene3D" id="3.10.120.10">
    <property type="entry name" value="Cytochrome b5-like heme/steroid binding domain"/>
    <property type="match status" value="1"/>
</dbReference>
<dbReference type="PANTHER" id="PTHR10578:SF104">
    <property type="entry name" value="CYTOCHROME B2, MITOCHONDRIAL-RELATED"/>
    <property type="match status" value="1"/>
</dbReference>
<dbReference type="Gene3D" id="3.20.20.70">
    <property type="entry name" value="Aldolase class I"/>
    <property type="match status" value="1"/>
</dbReference>
<feature type="region of interest" description="Disordered" evidence="22">
    <location>
        <begin position="76"/>
        <end position="105"/>
    </location>
</feature>
<dbReference type="EMBL" id="LFMY01000002">
    <property type="protein sequence ID" value="OKL62787.1"/>
    <property type="molecule type" value="Genomic_DNA"/>
</dbReference>
<comment type="subcellular location">
    <subcellularLocation>
        <location evidence="3">Mitochondrion intermembrane space</location>
    </subcellularLocation>
</comment>
<evidence type="ECO:0000256" key="14">
    <source>
        <dbReference type="ARBA" id="ARBA00052399"/>
    </source>
</evidence>
<dbReference type="InterPro" id="IPR037458">
    <property type="entry name" value="L-MDH/L-LDH_FMN-bd"/>
</dbReference>
<keyword evidence="12" id="KW-0408">Iron</keyword>
<evidence type="ECO:0000256" key="4">
    <source>
        <dbReference type="ARBA" id="ARBA00011881"/>
    </source>
</evidence>
<dbReference type="InterPro" id="IPR013785">
    <property type="entry name" value="Aldolase_TIM"/>
</dbReference>
<dbReference type="AlphaFoldDB" id="A0A1Q5QA15"/>
<dbReference type="OrthoDB" id="1925334at2759"/>
<evidence type="ECO:0000256" key="12">
    <source>
        <dbReference type="ARBA" id="ARBA00023004"/>
    </source>
</evidence>
<evidence type="ECO:0000256" key="11">
    <source>
        <dbReference type="ARBA" id="ARBA00023002"/>
    </source>
</evidence>
<evidence type="ECO:0000313" key="25">
    <source>
        <dbReference type="Proteomes" id="UP000214365"/>
    </source>
</evidence>
<dbReference type="GeneID" id="31001601"/>
<evidence type="ECO:0000256" key="19">
    <source>
        <dbReference type="ARBA" id="ARBA00075949"/>
    </source>
</evidence>
<dbReference type="RefSeq" id="XP_020122908.1">
    <property type="nucleotide sequence ID" value="XM_020261555.1"/>
</dbReference>
<evidence type="ECO:0000256" key="17">
    <source>
        <dbReference type="ARBA" id="ARBA00066458"/>
    </source>
</evidence>
<keyword evidence="9" id="KW-0479">Metal-binding</keyword>
<keyword evidence="7" id="KW-0285">Flavoprotein</keyword>
<evidence type="ECO:0000256" key="3">
    <source>
        <dbReference type="ARBA" id="ARBA00004569"/>
    </source>
</evidence>
<evidence type="ECO:0000313" key="24">
    <source>
        <dbReference type="EMBL" id="OKL62787.1"/>
    </source>
</evidence>
<comment type="catalytic activity">
    <reaction evidence="14">
        <text>(S)-lactate + 2 Fe(III)-[cytochrome c] = 2 Fe(II)-[cytochrome c] + pyruvate + 2 H(+)</text>
        <dbReference type="Rhea" id="RHEA:19909"/>
        <dbReference type="Rhea" id="RHEA-COMP:10350"/>
        <dbReference type="Rhea" id="RHEA-COMP:14399"/>
        <dbReference type="ChEBI" id="CHEBI:15361"/>
        <dbReference type="ChEBI" id="CHEBI:15378"/>
        <dbReference type="ChEBI" id="CHEBI:16651"/>
        <dbReference type="ChEBI" id="CHEBI:29033"/>
        <dbReference type="ChEBI" id="CHEBI:29034"/>
        <dbReference type="EC" id="1.1.2.3"/>
    </reaction>
    <physiologicalReaction direction="left-to-right" evidence="14">
        <dbReference type="Rhea" id="RHEA:19910"/>
    </physiologicalReaction>
</comment>
<dbReference type="SUPFAM" id="SSF55856">
    <property type="entry name" value="Cytochrome b5-like heme/steroid binding domain"/>
    <property type="match status" value="1"/>
</dbReference>
<name>A0A1Q5QA15_TALAT</name>
<evidence type="ECO:0000256" key="18">
    <source>
        <dbReference type="ARBA" id="ARBA00068515"/>
    </source>
</evidence>
<dbReference type="PROSITE" id="PS00191">
    <property type="entry name" value="CYTOCHROME_B5_1"/>
    <property type="match status" value="1"/>
</dbReference>
<protein>
    <recommendedName>
        <fullName evidence="18">L-lactate dehydrogenase (cytochrome)</fullName>
        <ecNumber evidence="17">1.1.2.3</ecNumber>
    </recommendedName>
    <alternativeName>
        <fullName evidence="20">Cytochrome b2</fullName>
    </alternativeName>
    <alternativeName>
        <fullName evidence="19">Flavocytochrome b2</fullName>
    </alternativeName>
    <alternativeName>
        <fullName evidence="21">L-lactate ferricytochrome c oxidoreductase</fullName>
    </alternativeName>
</protein>
<dbReference type="Pfam" id="PF01070">
    <property type="entry name" value="FMN_dh"/>
    <property type="match status" value="1"/>
</dbReference>
<dbReference type="PANTHER" id="PTHR10578">
    <property type="entry name" value="S -2-HYDROXY-ACID OXIDASE-RELATED"/>
    <property type="match status" value="1"/>
</dbReference>
<proteinExistence type="inferred from homology"/>
<gene>
    <name evidence="24" type="ORF">UA08_01846</name>
</gene>
<evidence type="ECO:0000256" key="16">
    <source>
        <dbReference type="ARBA" id="ARBA00061589"/>
    </source>
</evidence>
<accession>A0A1Q5QA15</accession>
<dbReference type="CDD" id="cd02922">
    <property type="entry name" value="FCB2_FMN"/>
    <property type="match status" value="1"/>
</dbReference>
<evidence type="ECO:0000256" key="9">
    <source>
        <dbReference type="ARBA" id="ARBA00022723"/>
    </source>
</evidence>
<keyword evidence="8" id="KW-0288">FMN</keyword>
<dbReference type="SMART" id="SM01117">
    <property type="entry name" value="Cyt-b5"/>
    <property type="match status" value="1"/>
</dbReference>
<evidence type="ECO:0000256" key="6">
    <source>
        <dbReference type="ARBA" id="ARBA00022617"/>
    </source>
</evidence>
<comment type="subunit">
    <text evidence="4">Homotetramer.</text>
</comment>
<feature type="domain" description="Cytochrome b5 heme-binding" evidence="23">
    <location>
        <begin position="6"/>
        <end position="80"/>
    </location>
</feature>
<dbReference type="EC" id="1.1.2.3" evidence="17"/>
<dbReference type="InterPro" id="IPR000262">
    <property type="entry name" value="FMN-dep_DH"/>
</dbReference>
<evidence type="ECO:0000256" key="20">
    <source>
        <dbReference type="ARBA" id="ARBA00078774"/>
    </source>
</evidence>
<reference evidence="24 25" key="1">
    <citation type="submission" date="2015-06" db="EMBL/GenBank/DDBJ databases">
        <title>Talaromyces atroroseus IBT 11181 draft genome.</title>
        <authorList>
            <person name="Rasmussen K.B."/>
            <person name="Rasmussen S."/>
            <person name="Petersen B."/>
            <person name="Sicheritz-Ponten T."/>
            <person name="Mortensen U.H."/>
            <person name="Thrane U."/>
        </authorList>
    </citation>
    <scope>NUCLEOTIDE SEQUENCE [LARGE SCALE GENOMIC DNA]</scope>
    <source>
        <strain evidence="24 25">IBT 11181</strain>
    </source>
</reference>
<comment type="cofactor">
    <cofactor evidence="2">
        <name>heme b</name>
        <dbReference type="ChEBI" id="CHEBI:60344"/>
    </cofactor>
</comment>
<evidence type="ECO:0000256" key="13">
    <source>
        <dbReference type="ARBA" id="ARBA00023128"/>
    </source>
</evidence>
<dbReference type="GO" id="GO:0020037">
    <property type="term" value="F:heme binding"/>
    <property type="evidence" value="ECO:0007669"/>
    <property type="project" value="InterPro"/>
</dbReference>
<dbReference type="SUPFAM" id="SSF51395">
    <property type="entry name" value="FMN-linked oxidoreductases"/>
    <property type="match status" value="1"/>
</dbReference>
<dbReference type="Proteomes" id="UP000214365">
    <property type="component" value="Unassembled WGS sequence"/>
</dbReference>
<evidence type="ECO:0000256" key="10">
    <source>
        <dbReference type="ARBA" id="ARBA00022946"/>
    </source>
</evidence>
<dbReference type="InterPro" id="IPR018506">
    <property type="entry name" value="Cyt_B5_heme-BS"/>
</dbReference>
<comment type="caution">
    <text evidence="24">The sequence shown here is derived from an EMBL/GenBank/DDBJ whole genome shotgun (WGS) entry which is preliminary data.</text>
</comment>
<keyword evidence="13" id="KW-0496">Mitochondrion</keyword>
<dbReference type="FunFam" id="3.10.120.10:FF:000009">
    <property type="entry name" value="Cytochrome b2, mitochondrial, putative"/>
    <property type="match status" value="1"/>
</dbReference>
<keyword evidence="6" id="KW-0349">Heme</keyword>
<dbReference type="GO" id="GO:0005758">
    <property type="term" value="C:mitochondrial intermembrane space"/>
    <property type="evidence" value="ECO:0007669"/>
    <property type="project" value="UniProtKB-SubCell"/>
</dbReference>
<keyword evidence="25" id="KW-1185">Reference proteome</keyword>
<comment type="similarity">
    <text evidence="16">In the N-terminal section; belongs to the cytochrome b5 family.</text>
</comment>
<evidence type="ECO:0000256" key="7">
    <source>
        <dbReference type="ARBA" id="ARBA00022630"/>
    </source>
</evidence>
<keyword evidence="5" id="KW-0813">Transport</keyword>
<dbReference type="GO" id="GO:0004460">
    <property type="term" value="F:L-lactate dehydrogenase (cytochrome) activity"/>
    <property type="evidence" value="ECO:0007669"/>
    <property type="project" value="UniProtKB-EC"/>
</dbReference>
<organism evidence="24 25">
    <name type="scientific">Talaromyces atroroseus</name>
    <dbReference type="NCBI Taxonomy" id="1441469"/>
    <lineage>
        <taxon>Eukaryota</taxon>
        <taxon>Fungi</taxon>
        <taxon>Dikarya</taxon>
        <taxon>Ascomycota</taxon>
        <taxon>Pezizomycotina</taxon>
        <taxon>Eurotiomycetes</taxon>
        <taxon>Eurotiomycetidae</taxon>
        <taxon>Eurotiales</taxon>
        <taxon>Trichocomaceae</taxon>
        <taxon>Talaromyces</taxon>
        <taxon>Talaromyces sect. Trachyspermi</taxon>
    </lineage>
</organism>
<dbReference type="STRING" id="1441469.A0A1Q5QA15"/>
<comment type="similarity">
    <text evidence="15">In the C-terminal section; belongs to the FMN-dependent alpha-hydroxy acid dehydrogenase family.</text>
</comment>
<sequence length="483" mass="52435">MGQFNVSAAEVSRHNNKDSCWIAVRGKVYDVTGFLDEHPGGARVILKCAGRDATNDYDAIHPAELIEETLSPSAFKGNVDPSTLEQPKTANAATNASKKGDASDAAPPLSTLINVRDFEKVAERHLPANAWAYYAAGADDEYSKADAELAYRKVLFRPRILRDVSTVDTRTKILGHDVSLPVYISAVGIAKFAHPQGECTLAAAAGREGLAQLVATRSSMSIDSIMKARTGGDQQPIFFQLYMHKDAKISEATILKAVKAGVKGIWLTVDSPVTGKRERDERLKAQVDVGEQNDKIGGKGQPVQGIAKTLASTVAPYLDWNTIAYLRKLSSLPLVIKGIQSVEDAVLAYKHKVDGIVITNHGGRSQDTAQPPLLTLLEINKYAPYIIKEKNMQVFIDGGIRRGTDVVKALALGATAVGMGRPFLYSMSSGYGEAGTRRMVEILREEIEQNMALVGVTKISELNRELLNTSRLERDLTSFVAKL</sequence>
<dbReference type="PRINTS" id="PR00363">
    <property type="entry name" value="CYTOCHROMEB5"/>
</dbReference>
<dbReference type="InterPro" id="IPR036400">
    <property type="entry name" value="Cyt_B5-like_heme/steroid_sf"/>
</dbReference>
<evidence type="ECO:0000256" key="8">
    <source>
        <dbReference type="ARBA" id="ARBA00022643"/>
    </source>
</evidence>